<accession>A0AA38FG08</accession>
<sequence length="62" mass="7418">KSSSHHYNNTSKDIATTKRKRRRHCEELATLLELDPELFYRPKHPDHRPGHPQAPRYIPRHP</sequence>
<name>A0AA38FG08_TAXCH</name>
<evidence type="ECO:0000313" key="3">
    <source>
        <dbReference type="Proteomes" id="UP000824469"/>
    </source>
</evidence>
<protein>
    <submittedName>
        <fullName evidence="2">Uncharacterized protein</fullName>
    </submittedName>
</protein>
<dbReference type="Proteomes" id="UP000824469">
    <property type="component" value="Unassembled WGS sequence"/>
</dbReference>
<proteinExistence type="predicted"/>
<feature type="region of interest" description="Disordered" evidence="1">
    <location>
        <begin position="1"/>
        <end position="22"/>
    </location>
</feature>
<feature type="non-terminal residue" evidence="2">
    <location>
        <position position="1"/>
    </location>
</feature>
<keyword evidence="3" id="KW-1185">Reference proteome</keyword>
<dbReference type="EMBL" id="JAHRHJ020000008">
    <property type="protein sequence ID" value="KAH9304854.1"/>
    <property type="molecule type" value="Genomic_DNA"/>
</dbReference>
<reference evidence="2 3" key="1">
    <citation type="journal article" date="2021" name="Nat. Plants">
        <title>The Taxus genome provides insights into paclitaxel biosynthesis.</title>
        <authorList>
            <person name="Xiong X."/>
            <person name="Gou J."/>
            <person name="Liao Q."/>
            <person name="Li Y."/>
            <person name="Zhou Q."/>
            <person name="Bi G."/>
            <person name="Li C."/>
            <person name="Du R."/>
            <person name="Wang X."/>
            <person name="Sun T."/>
            <person name="Guo L."/>
            <person name="Liang H."/>
            <person name="Lu P."/>
            <person name="Wu Y."/>
            <person name="Zhang Z."/>
            <person name="Ro D.K."/>
            <person name="Shang Y."/>
            <person name="Huang S."/>
            <person name="Yan J."/>
        </authorList>
    </citation>
    <scope>NUCLEOTIDE SEQUENCE [LARGE SCALE GENOMIC DNA]</scope>
    <source>
        <strain evidence="2">Ta-2019</strain>
    </source>
</reference>
<organism evidence="2 3">
    <name type="scientific">Taxus chinensis</name>
    <name type="common">Chinese yew</name>
    <name type="synonym">Taxus wallichiana var. chinensis</name>
    <dbReference type="NCBI Taxonomy" id="29808"/>
    <lineage>
        <taxon>Eukaryota</taxon>
        <taxon>Viridiplantae</taxon>
        <taxon>Streptophyta</taxon>
        <taxon>Embryophyta</taxon>
        <taxon>Tracheophyta</taxon>
        <taxon>Spermatophyta</taxon>
        <taxon>Pinopsida</taxon>
        <taxon>Pinidae</taxon>
        <taxon>Conifers II</taxon>
        <taxon>Cupressales</taxon>
        <taxon>Taxaceae</taxon>
        <taxon>Taxus</taxon>
    </lineage>
</organism>
<evidence type="ECO:0000256" key="1">
    <source>
        <dbReference type="SAM" id="MobiDB-lite"/>
    </source>
</evidence>
<comment type="caution">
    <text evidence="2">The sequence shown here is derived from an EMBL/GenBank/DDBJ whole genome shotgun (WGS) entry which is preliminary data.</text>
</comment>
<feature type="non-terminal residue" evidence="2">
    <location>
        <position position="62"/>
    </location>
</feature>
<feature type="compositionally biased region" description="Polar residues" evidence="1">
    <location>
        <begin position="1"/>
        <end position="14"/>
    </location>
</feature>
<feature type="region of interest" description="Disordered" evidence="1">
    <location>
        <begin position="40"/>
        <end position="62"/>
    </location>
</feature>
<gene>
    <name evidence="2" type="ORF">KI387_009258</name>
</gene>
<dbReference type="AlphaFoldDB" id="A0AA38FG08"/>
<evidence type="ECO:0000313" key="2">
    <source>
        <dbReference type="EMBL" id="KAH9304854.1"/>
    </source>
</evidence>